<dbReference type="SUPFAM" id="SSF56219">
    <property type="entry name" value="DNase I-like"/>
    <property type="match status" value="1"/>
</dbReference>
<evidence type="ECO:0000256" key="1">
    <source>
        <dbReference type="SAM" id="SignalP"/>
    </source>
</evidence>
<evidence type="ECO:0000259" key="2">
    <source>
        <dbReference type="Pfam" id="PF03372"/>
    </source>
</evidence>
<sequence length="279" mass="30482">MFVSRLVKYAVSAVLVLTSITTTAAHATASGAPGRQVRVATFNLHHAQGTDDRLDLERVAGVIRTGGADIVGLQEVDRHWSERSELADQAAWLAERLRMHVVYGANLDLDPLTGGAPRRQYGTAILSRYPILDWENTLLPRYDGHEQRGLLRAQVQVRGVRVQVFNTHLQHNDANERLDQVRAIQPLVAAHEGPVVLTGDLNARPEAPEIRALSETLADTWSRAGSGDGFTHPATGPEARIDYVFTSADVEVRSATVVASDASDHLPLFADLVVSRPRD</sequence>
<dbReference type="GO" id="GO:0016787">
    <property type="term" value="F:hydrolase activity"/>
    <property type="evidence" value="ECO:0007669"/>
    <property type="project" value="UniProtKB-KW"/>
</dbReference>
<evidence type="ECO:0000313" key="4">
    <source>
        <dbReference type="Proteomes" id="UP000306628"/>
    </source>
</evidence>
<dbReference type="Proteomes" id="UP000306628">
    <property type="component" value="Unassembled WGS sequence"/>
</dbReference>
<proteinExistence type="predicted"/>
<dbReference type="EMBL" id="VCKX01000110">
    <property type="protein sequence ID" value="TMR29919.1"/>
    <property type="molecule type" value="Genomic_DNA"/>
</dbReference>
<feature type="domain" description="Endonuclease/exonuclease/phosphatase" evidence="2">
    <location>
        <begin position="40"/>
        <end position="265"/>
    </location>
</feature>
<feature type="chain" id="PRO_5039497917" evidence="1">
    <location>
        <begin position="25"/>
        <end position="279"/>
    </location>
</feature>
<dbReference type="AlphaFoldDB" id="A0A5S4GAP9"/>
<dbReference type="InterPro" id="IPR051916">
    <property type="entry name" value="GPI-anchor_lipid_remodeler"/>
</dbReference>
<organism evidence="3 4">
    <name type="scientific">Nonomuraea zeae</name>
    <dbReference type="NCBI Taxonomy" id="1642303"/>
    <lineage>
        <taxon>Bacteria</taxon>
        <taxon>Bacillati</taxon>
        <taxon>Actinomycetota</taxon>
        <taxon>Actinomycetes</taxon>
        <taxon>Streptosporangiales</taxon>
        <taxon>Streptosporangiaceae</taxon>
        <taxon>Nonomuraea</taxon>
    </lineage>
</organism>
<dbReference type="Pfam" id="PF03372">
    <property type="entry name" value="Exo_endo_phos"/>
    <property type="match status" value="1"/>
</dbReference>
<dbReference type="PANTHER" id="PTHR14859">
    <property type="entry name" value="CALCOFLUOR WHITE HYPERSENSITIVE PROTEIN PRECURSOR"/>
    <property type="match status" value="1"/>
</dbReference>
<dbReference type="GO" id="GO:0016020">
    <property type="term" value="C:membrane"/>
    <property type="evidence" value="ECO:0007669"/>
    <property type="project" value="GOC"/>
</dbReference>
<dbReference type="InterPro" id="IPR005135">
    <property type="entry name" value="Endo/exonuclease/phosphatase"/>
</dbReference>
<dbReference type="OrthoDB" id="155529at2"/>
<keyword evidence="4" id="KW-1185">Reference proteome</keyword>
<accession>A0A5S4GAP9</accession>
<evidence type="ECO:0000313" key="3">
    <source>
        <dbReference type="EMBL" id="TMR29919.1"/>
    </source>
</evidence>
<protein>
    <submittedName>
        <fullName evidence="3">Metal-dependent hydrolase</fullName>
    </submittedName>
</protein>
<feature type="signal peptide" evidence="1">
    <location>
        <begin position="1"/>
        <end position="24"/>
    </location>
</feature>
<dbReference type="RefSeq" id="WP_138693320.1">
    <property type="nucleotide sequence ID" value="NZ_JBHSAZ010000081.1"/>
</dbReference>
<keyword evidence="1" id="KW-0732">Signal</keyword>
<keyword evidence="3" id="KW-0378">Hydrolase</keyword>
<name>A0A5S4GAP9_9ACTN</name>
<dbReference type="InterPro" id="IPR036691">
    <property type="entry name" value="Endo/exonu/phosph_ase_sf"/>
</dbReference>
<gene>
    <name evidence="3" type="ORF">ETD85_30855</name>
</gene>
<dbReference type="GO" id="GO:0006506">
    <property type="term" value="P:GPI anchor biosynthetic process"/>
    <property type="evidence" value="ECO:0007669"/>
    <property type="project" value="TreeGrafter"/>
</dbReference>
<dbReference type="Gene3D" id="3.60.10.10">
    <property type="entry name" value="Endonuclease/exonuclease/phosphatase"/>
    <property type="match status" value="1"/>
</dbReference>
<reference evidence="3 4" key="1">
    <citation type="submission" date="2019-05" db="EMBL/GenBank/DDBJ databases">
        <title>Draft genome sequence of Nonomuraea zeae DSM 100528.</title>
        <authorList>
            <person name="Saricaoglu S."/>
            <person name="Isik K."/>
        </authorList>
    </citation>
    <scope>NUCLEOTIDE SEQUENCE [LARGE SCALE GENOMIC DNA]</scope>
    <source>
        <strain evidence="3 4">DSM 100528</strain>
    </source>
</reference>
<dbReference type="PANTHER" id="PTHR14859:SF15">
    <property type="entry name" value="ENDONUCLEASE_EXONUCLEASE_PHOSPHATASE DOMAIN-CONTAINING PROTEIN"/>
    <property type="match status" value="1"/>
</dbReference>
<comment type="caution">
    <text evidence="3">The sequence shown here is derived from an EMBL/GenBank/DDBJ whole genome shotgun (WGS) entry which is preliminary data.</text>
</comment>